<feature type="compositionally biased region" description="Low complexity" evidence="3">
    <location>
        <begin position="707"/>
        <end position="764"/>
    </location>
</feature>
<feature type="region of interest" description="Disordered" evidence="3">
    <location>
        <begin position="186"/>
        <end position="943"/>
    </location>
</feature>
<evidence type="ECO:0000259" key="4">
    <source>
        <dbReference type="PROSITE" id="PS50011"/>
    </source>
</evidence>
<keyword evidence="6" id="KW-1185">Reference proteome</keyword>
<feature type="compositionally biased region" description="Gly residues" evidence="3">
    <location>
        <begin position="517"/>
        <end position="530"/>
    </location>
</feature>
<dbReference type="PROSITE" id="PS50011">
    <property type="entry name" value="PROTEIN_KINASE_DOM"/>
    <property type="match status" value="1"/>
</dbReference>
<accession>A0A058Z6R2</accession>
<reference evidence="5" key="1">
    <citation type="submission" date="2013-04" db="EMBL/GenBank/DDBJ databases">
        <title>The Genome Sequence of Fonticula alba ATCC 38817.</title>
        <authorList>
            <consortium name="The Broad Institute Genomics Platform"/>
            <person name="Russ C."/>
            <person name="Cuomo C."/>
            <person name="Burger G."/>
            <person name="Gray M.W."/>
            <person name="Holland P.W.H."/>
            <person name="King N."/>
            <person name="Lang F.B.F."/>
            <person name="Roger A.J."/>
            <person name="Ruiz-Trillo I."/>
            <person name="Brown M."/>
            <person name="Walker B."/>
            <person name="Young S."/>
            <person name="Zeng Q."/>
            <person name="Gargeya S."/>
            <person name="Fitzgerald M."/>
            <person name="Haas B."/>
            <person name="Abouelleil A."/>
            <person name="Allen A.W."/>
            <person name="Alvarado L."/>
            <person name="Arachchi H.M."/>
            <person name="Berlin A.M."/>
            <person name="Chapman S.B."/>
            <person name="Gainer-Dewar J."/>
            <person name="Goldberg J."/>
            <person name="Griggs A."/>
            <person name="Gujja S."/>
            <person name="Hansen M."/>
            <person name="Howarth C."/>
            <person name="Imamovic A."/>
            <person name="Ireland A."/>
            <person name="Larimer J."/>
            <person name="McCowan C."/>
            <person name="Murphy C."/>
            <person name="Pearson M."/>
            <person name="Poon T.W."/>
            <person name="Priest M."/>
            <person name="Roberts A."/>
            <person name="Saif S."/>
            <person name="Shea T."/>
            <person name="Sisk P."/>
            <person name="Sykes S."/>
            <person name="Wortman J."/>
            <person name="Nusbaum C."/>
            <person name="Birren B."/>
        </authorList>
    </citation>
    <scope>NUCLEOTIDE SEQUENCE [LARGE SCALE GENOMIC DNA]</scope>
    <source>
        <strain evidence="5">ATCC 38817</strain>
    </source>
</reference>
<feature type="compositionally biased region" description="Low complexity" evidence="3">
    <location>
        <begin position="904"/>
        <end position="916"/>
    </location>
</feature>
<dbReference type="eggNOG" id="KOG0666">
    <property type="taxonomic scope" value="Eukaryota"/>
</dbReference>
<feature type="compositionally biased region" description="Low complexity" evidence="3">
    <location>
        <begin position="475"/>
        <end position="490"/>
    </location>
</feature>
<dbReference type="InterPro" id="IPR050117">
    <property type="entry name" value="MAPK"/>
</dbReference>
<feature type="compositionally biased region" description="Low complexity" evidence="3">
    <location>
        <begin position="661"/>
        <end position="681"/>
    </location>
</feature>
<sequence length="943" mass="96500">MSLVPSSPVGRRQSIWDRFKCLAKVGQGTYDIWSIGCIFAELLTLQAPFRGREVRPDRNNRSPFQRSQLERIFEWLGVPSVDRWPDLRNMPEYKEMLAMGNRYQDQLERMIAGRTSANGMSLLRSLLEYNPNHRITAAQALCHPYFAEAPHFTMNAFLVDTDRKRYPKRAEIADSNLPTTAVAVSQPVPAQSAPQHQQQPQPQYHQAASSSGKPPAAVAAPAAATAAATAAAARTTAVRPRHGPESSAPSQAQAVLLSGGPAAAVPSWPARRPVEGESSAPTSTSSLCSPALVRGGPMASQSSSVIDLTDLPRGGTTGGSSGPPSQHPPTKRHRHAGPSPATGDQPSSTLAPGPGAAAWHSAKPGPGLSSPLAPPPHPLSAHATPATSSSAQSSPSLGALSGGAGPGAFPSVTGAAPPQVHYLGSRRSHGGDPVSGHPGAQAYYQHLQSAQYQAPHPEYRHYRAGDAPAGPPGPGAADLSSPALGAAPSAEPVDQYRIQSGQSSPDLLAQQARARSAGGGSGGGGGGATGPYGTMSTGEHSAVTESPAVGALPGPSHRPLVSAPPPASGPPSSTASTPVASGAVPPPRGTALSGSGAPPPGGASGAPSYTTSHAHLHQHYLATAGVALSSPRAPRLGTSTADPPSHIEQYPVPGPGPGPSPAAYHPPQQPAQYSQQSRQQAPPIPGYHALASRPGSSHAKSGHSNAGGWPSHGPGPGTSSPLVTGDAAGPAAYSQAAGAYGPESGSSSASHSVSGSYSGGIISSPLASAKAHYRPGFHLPPQPQAQVSHHASHTGSTAAAYPGSHLSPHHGPPFAYPTPRSGADPGSEQAHAPQSGAYVYVRQRSQHPSASGPPSQQSSQYPHHPSEQPPTQLQFHQQSQLPSQQPQYSHPQQPQYPKYPPAPSQSQAHPQYQAASLADAVNYHQPTSGPGGGPPSPSQPQQF</sequence>
<dbReference type="SUPFAM" id="SSF56112">
    <property type="entry name" value="Protein kinase-like (PK-like)"/>
    <property type="match status" value="1"/>
</dbReference>
<organism evidence="5">
    <name type="scientific">Fonticula alba</name>
    <name type="common">Slime mold</name>
    <dbReference type="NCBI Taxonomy" id="691883"/>
    <lineage>
        <taxon>Eukaryota</taxon>
        <taxon>Rotosphaerida</taxon>
        <taxon>Fonticulaceae</taxon>
        <taxon>Fonticula</taxon>
    </lineage>
</organism>
<evidence type="ECO:0000313" key="6">
    <source>
        <dbReference type="Proteomes" id="UP000030693"/>
    </source>
</evidence>
<proteinExistence type="predicted"/>
<dbReference type="InterPro" id="IPR000719">
    <property type="entry name" value="Prot_kinase_dom"/>
</dbReference>
<dbReference type="AlphaFoldDB" id="A0A058Z6R2"/>
<keyword evidence="1" id="KW-0547">Nucleotide-binding</keyword>
<dbReference type="InterPro" id="IPR011009">
    <property type="entry name" value="Kinase-like_dom_sf"/>
</dbReference>
<dbReference type="OMA" id="PPSHIEQ"/>
<feature type="compositionally biased region" description="Pro residues" evidence="3">
    <location>
        <begin position="932"/>
        <end position="943"/>
    </location>
</feature>
<evidence type="ECO:0000256" key="1">
    <source>
        <dbReference type="ARBA" id="ARBA00022741"/>
    </source>
</evidence>
<dbReference type="RefSeq" id="XP_009495551.1">
    <property type="nucleotide sequence ID" value="XM_009497276.1"/>
</dbReference>
<gene>
    <name evidence="5" type="ORF">H696_03410</name>
</gene>
<feature type="compositionally biased region" description="Polar residues" evidence="3">
    <location>
        <begin position="694"/>
        <end position="704"/>
    </location>
</feature>
<evidence type="ECO:0000256" key="2">
    <source>
        <dbReference type="ARBA" id="ARBA00022840"/>
    </source>
</evidence>
<dbReference type="EMBL" id="KB932205">
    <property type="protein sequence ID" value="KCV69945.1"/>
    <property type="molecule type" value="Genomic_DNA"/>
</dbReference>
<dbReference type="Gene3D" id="1.10.510.10">
    <property type="entry name" value="Transferase(Phosphotransferase) domain 1"/>
    <property type="match status" value="1"/>
</dbReference>
<dbReference type="Pfam" id="PF00069">
    <property type="entry name" value="Pkinase"/>
    <property type="match status" value="1"/>
</dbReference>
<evidence type="ECO:0000313" key="5">
    <source>
        <dbReference type="EMBL" id="KCV69945.1"/>
    </source>
</evidence>
<feature type="domain" description="Protein kinase" evidence="4">
    <location>
        <begin position="1"/>
        <end position="146"/>
    </location>
</feature>
<dbReference type="STRING" id="691883.A0A058Z6R2"/>
<dbReference type="Proteomes" id="UP000030693">
    <property type="component" value="Unassembled WGS sequence"/>
</dbReference>
<keyword evidence="2" id="KW-0067">ATP-binding</keyword>
<feature type="compositionally biased region" description="Low complexity" evidence="3">
    <location>
        <begin position="186"/>
        <end position="238"/>
    </location>
</feature>
<dbReference type="GO" id="GO:0004672">
    <property type="term" value="F:protein kinase activity"/>
    <property type="evidence" value="ECO:0007669"/>
    <property type="project" value="InterPro"/>
</dbReference>
<dbReference type="PANTHER" id="PTHR24055">
    <property type="entry name" value="MITOGEN-ACTIVATED PROTEIN KINASE"/>
    <property type="match status" value="1"/>
</dbReference>
<feature type="compositionally biased region" description="Low complexity" evidence="3">
    <location>
        <begin position="793"/>
        <end position="806"/>
    </location>
</feature>
<protein>
    <recommendedName>
        <fullName evidence="4">Protein kinase domain-containing protein</fullName>
    </recommendedName>
</protein>
<dbReference type="GO" id="GO:0005524">
    <property type="term" value="F:ATP binding"/>
    <property type="evidence" value="ECO:0007669"/>
    <property type="project" value="UniProtKB-KW"/>
</dbReference>
<feature type="compositionally biased region" description="Low complexity" evidence="3">
    <location>
        <begin position="278"/>
        <end position="292"/>
    </location>
</feature>
<feature type="compositionally biased region" description="Low complexity" evidence="3">
    <location>
        <begin position="846"/>
        <end position="896"/>
    </location>
</feature>
<name>A0A058Z6R2_FONAL</name>
<evidence type="ECO:0000256" key="3">
    <source>
        <dbReference type="SAM" id="MobiDB-lite"/>
    </source>
</evidence>
<feature type="compositionally biased region" description="Low complexity" evidence="3">
    <location>
        <begin position="379"/>
        <end position="399"/>
    </location>
</feature>
<feature type="compositionally biased region" description="Low complexity" evidence="3">
    <location>
        <begin position="570"/>
        <end position="583"/>
    </location>
</feature>
<dbReference type="GeneID" id="20528135"/>